<accession>A0A4R6TWW8</accession>
<dbReference type="PROSITE" id="PS51782">
    <property type="entry name" value="LYSM"/>
    <property type="match status" value="1"/>
</dbReference>
<sequence>MKANFTMKTVGAFFGKKARYTGLVLVATGLVTAGSSIVHAGDNGVIDTVYHVYQGDQKIATVSDKQIIDDVIDEKIDAAEQQHSELTYKLGQSFSILPERTFSASYQNERGRTALEKSLEVDAKAVGILVEGEEEPVVYVQDKATAKSILKDMKTNFVDEKDLDLLEKKQEASSEKNQANENGTQKKKGSTLLDVRFSKKVSFKTKFVDEKDILSEDDARKLLKKGSLEDETHVVEQGEVFSEVATTYDLDTDKLMALNPGIQNQNQLRIGQSLNVTARHPYLSVVVSTAETKEETIPFKTVVKEDDTMYKGEDKVTQQGKDGSQTVTYQKTKVNGVLSETTVIARDVTGKAQDKVVVKGTKVVPSRGTGELAWPTNGGSITSRMGQRWGKQHKGIDIAGASNLTIKAADNGVVEFAGVQSGYGNKIVIDHNNGTKTIYAHMSSLSVSAGETVPKGTKIGVMGSTGQSTGTHLHFEVYVNGTLTNPLTKLPSR</sequence>
<dbReference type="SUPFAM" id="SSF54106">
    <property type="entry name" value="LysM domain"/>
    <property type="match status" value="1"/>
</dbReference>
<dbReference type="CDD" id="cd12797">
    <property type="entry name" value="M23_peptidase"/>
    <property type="match status" value="1"/>
</dbReference>
<feature type="chain" id="PRO_5020623207" evidence="2">
    <location>
        <begin position="41"/>
        <end position="493"/>
    </location>
</feature>
<dbReference type="InterPro" id="IPR011098">
    <property type="entry name" value="G5_dom"/>
</dbReference>
<feature type="domain" description="G5" evidence="3">
    <location>
        <begin position="283"/>
        <end position="363"/>
    </location>
</feature>
<feature type="domain" description="LysM" evidence="4">
    <location>
        <begin position="231"/>
        <end position="276"/>
    </location>
</feature>
<evidence type="ECO:0000313" key="5">
    <source>
        <dbReference type="EMBL" id="TDQ38368.1"/>
    </source>
</evidence>
<dbReference type="Gene3D" id="2.70.70.10">
    <property type="entry name" value="Glucose Permease (Domain IIA)"/>
    <property type="match status" value="1"/>
</dbReference>
<dbReference type="InterPro" id="IPR050570">
    <property type="entry name" value="Cell_wall_metabolism_enzyme"/>
</dbReference>
<dbReference type="Proteomes" id="UP000295632">
    <property type="component" value="Unassembled WGS sequence"/>
</dbReference>
<organism evidence="5 6">
    <name type="scientific">Aureibacillus halotolerans</name>
    <dbReference type="NCBI Taxonomy" id="1508390"/>
    <lineage>
        <taxon>Bacteria</taxon>
        <taxon>Bacillati</taxon>
        <taxon>Bacillota</taxon>
        <taxon>Bacilli</taxon>
        <taxon>Bacillales</taxon>
        <taxon>Bacillaceae</taxon>
        <taxon>Aureibacillus</taxon>
    </lineage>
</organism>
<evidence type="ECO:0000313" key="6">
    <source>
        <dbReference type="Proteomes" id="UP000295632"/>
    </source>
</evidence>
<dbReference type="PROSITE" id="PS51109">
    <property type="entry name" value="G5"/>
    <property type="match status" value="1"/>
</dbReference>
<dbReference type="PANTHER" id="PTHR21666:SF270">
    <property type="entry name" value="MUREIN HYDROLASE ACTIVATOR ENVC"/>
    <property type="match status" value="1"/>
</dbReference>
<dbReference type="InterPro" id="IPR011055">
    <property type="entry name" value="Dup_hybrid_motif"/>
</dbReference>
<dbReference type="Pfam" id="PF01551">
    <property type="entry name" value="Peptidase_M23"/>
    <property type="match status" value="1"/>
</dbReference>
<dbReference type="Pfam" id="PF07501">
    <property type="entry name" value="G5"/>
    <property type="match status" value="1"/>
</dbReference>
<dbReference type="Gene3D" id="2.20.230.10">
    <property type="entry name" value="Resuscitation-promoting factor rpfb"/>
    <property type="match status" value="1"/>
</dbReference>
<dbReference type="InterPro" id="IPR018392">
    <property type="entry name" value="LysM"/>
</dbReference>
<dbReference type="InterPro" id="IPR016047">
    <property type="entry name" value="M23ase_b-sheet_dom"/>
</dbReference>
<dbReference type="SMART" id="SM00257">
    <property type="entry name" value="LysM"/>
    <property type="match status" value="1"/>
</dbReference>
<dbReference type="Pfam" id="PF01476">
    <property type="entry name" value="LysM"/>
    <property type="match status" value="1"/>
</dbReference>
<proteinExistence type="predicted"/>
<dbReference type="SUPFAM" id="SSF51261">
    <property type="entry name" value="Duplicated hybrid motif"/>
    <property type="match status" value="1"/>
</dbReference>
<comment type="caution">
    <text evidence="5">The sequence shown here is derived from an EMBL/GenBank/DDBJ whole genome shotgun (WGS) entry which is preliminary data.</text>
</comment>
<keyword evidence="1 2" id="KW-0732">Signal</keyword>
<dbReference type="CDD" id="cd00118">
    <property type="entry name" value="LysM"/>
    <property type="match status" value="1"/>
</dbReference>
<dbReference type="PANTHER" id="PTHR21666">
    <property type="entry name" value="PEPTIDASE-RELATED"/>
    <property type="match status" value="1"/>
</dbReference>
<evidence type="ECO:0000256" key="2">
    <source>
        <dbReference type="SAM" id="SignalP"/>
    </source>
</evidence>
<protein>
    <submittedName>
        <fullName evidence="5">Murein DD-endopeptidase MepM/ murein hydrolase activator NlpD</fullName>
    </submittedName>
</protein>
<dbReference type="AlphaFoldDB" id="A0A4R6TWW8"/>
<name>A0A4R6TWW8_9BACI</name>
<feature type="signal peptide" evidence="2">
    <location>
        <begin position="1"/>
        <end position="40"/>
    </location>
</feature>
<keyword evidence="6" id="KW-1185">Reference proteome</keyword>
<dbReference type="Gene3D" id="3.10.350.10">
    <property type="entry name" value="LysM domain"/>
    <property type="match status" value="1"/>
</dbReference>
<dbReference type="RefSeq" id="WP_166639302.1">
    <property type="nucleotide sequence ID" value="NZ_SNYJ01000010.1"/>
</dbReference>
<reference evidence="5 6" key="1">
    <citation type="submission" date="2019-03" db="EMBL/GenBank/DDBJ databases">
        <title>Genomic Encyclopedia of Type Strains, Phase IV (KMG-IV): sequencing the most valuable type-strain genomes for metagenomic binning, comparative biology and taxonomic classification.</title>
        <authorList>
            <person name="Goeker M."/>
        </authorList>
    </citation>
    <scope>NUCLEOTIDE SEQUENCE [LARGE SCALE GENOMIC DNA]</scope>
    <source>
        <strain evidence="5 6">DSM 28697</strain>
    </source>
</reference>
<keyword evidence="5" id="KW-0378">Hydrolase</keyword>
<dbReference type="SMART" id="SM01208">
    <property type="entry name" value="G5"/>
    <property type="match status" value="1"/>
</dbReference>
<dbReference type="EMBL" id="SNYJ01000010">
    <property type="protein sequence ID" value="TDQ38368.1"/>
    <property type="molecule type" value="Genomic_DNA"/>
</dbReference>
<evidence type="ECO:0000256" key="1">
    <source>
        <dbReference type="ARBA" id="ARBA00022729"/>
    </source>
</evidence>
<evidence type="ECO:0000259" key="3">
    <source>
        <dbReference type="PROSITE" id="PS51109"/>
    </source>
</evidence>
<dbReference type="GO" id="GO:0004222">
    <property type="term" value="F:metalloendopeptidase activity"/>
    <property type="evidence" value="ECO:0007669"/>
    <property type="project" value="TreeGrafter"/>
</dbReference>
<gene>
    <name evidence="5" type="ORF">EV213_110115</name>
</gene>
<dbReference type="InterPro" id="IPR036779">
    <property type="entry name" value="LysM_dom_sf"/>
</dbReference>
<evidence type="ECO:0000259" key="4">
    <source>
        <dbReference type="PROSITE" id="PS51782"/>
    </source>
</evidence>